<sequence length="298" mass="33637">MAGHDSWPPPVRRFLLSTRAGRIGLLVPRLCMAAWRSRGLHALWAALVWTFRSRDIASRSYHTTRLNQDELCWTIAAVTRIPIERIMGWRDEILADDDLARHVRRAVESSPERWSHDPDYRLGRRLAYYLLTRALRPKRVIEAGVDRGFGAVLILRALERNAAEGSPGEYLGIDRKPEADAFLYTAYPARRGRIQCGDAAAILRGLPGDGSLIIHDTGIEPTHLAAFTAALDAMLADDTVVISSWLRPDFMDLARRRSRGFLGHKDSAPGHWKPPSRMSFIFPAGRQDQRDAMRTELP</sequence>
<keyword evidence="2" id="KW-1185">Reference proteome</keyword>
<dbReference type="EMBL" id="AP007255">
    <property type="protein sequence ID" value="BAE50240.1"/>
    <property type="molecule type" value="Genomic_DNA"/>
</dbReference>
<dbReference type="SUPFAM" id="SSF53335">
    <property type="entry name" value="S-adenosyl-L-methionine-dependent methyltransferases"/>
    <property type="match status" value="1"/>
</dbReference>
<dbReference type="STRING" id="342108.amb1436"/>
<gene>
    <name evidence="1" type="ordered locus">amb1436</name>
</gene>
<organism evidence="1 2">
    <name type="scientific">Paramagnetospirillum magneticum (strain ATCC 700264 / AMB-1)</name>
    <name type="common">Magnetospirillum magneticum</name>
    <dbReference type="NCBI Taxonomy" id="342108"/>
    <lineage>
        <taxon>Bacteria</taxon>
        <taxon>Pseudomonadati</taxon>
        <taxon>Pseudomonadota</taxon>
        <taxon>Alphaproteobacteria</taxon>
        <taxon>Rhodospirillales</taxon>
        <taxon>Magnetospirillaceae</taxon>
        <taxon>Paramagnetospirillum</taxon>
    </lineage>
</organism>
<reference evidence="1 2" key="1">
    <citation type="journal article" date="2005" name="DNA Res.">
        <title>Complete genome sequence of the facultative anaerobic magnetotactic bacterium Magnetospirillum sp. strain AMB-1.</title>
        <authorList>
            <person name="Matsunaga T."/>
            <person name="Okamura Y."/>
            <person name="Fukuda Y."/>
            <person name="Wahyudi A.T."/>
            <person name="Murase Y."/>
            <person name="Takeyama H."/>
        </authorList>
    </citation>
    <scope>NUCLEOTIDE SEQUENCE [LARGE SCALE GENOMIC DNA]</scope>
    <source>
        <strain evidence="2">ATCC 700264 / AMB-1</strain>
    </source>
</reference>
<dbReference type="Proteomes" id="UP000007058">
    <property type="component" value="Chromosome"/>
</dbReference>
<protein>
    <recommendedName>
        <fullName evidence="3">Class I SAM-dependent methyltransferase</fullName>
    </recommendedName>
</protein>
<dbReference type="Pfam" id="PF13578">
    <property type="entry name" value="Methyltransf_24"/>
    <property type="match status" value="1"/>
</dbReference>
<dbReference type="HOGENOM" id="CLU_971968_0_0_5"/>
<name>Q2W7D5_PARM1</name>
<accession>Q2W7D5</accession>
<dbReference type="OrthoDB" id="9799672at2"/>
<dbReference type="RefSeq" id="WP_011383846.1">
    <property type="nucleotide sequence ID" value="NC_007626.1"/>
</dbReference>
<dbReference type="Gene3D" id="3.40.50.150">
    <property type="entry name" value="Vaccinia Virus protein VP39"/>
    <property type="match status" value="1"/>
</dbReference>
<dbReference type="InterPro" id="IPR029063">
    <property type="entry name" value="SAM-dependent_MTases_sf"/>
</dbReference>
<evidence type="ECO:0000313" key="2">
    <source>
        <dbReference type="Proteomes" id="UP000007058"/>
    </source>
</evidence>
<evidence type="ECO:0008006" key="3">
    <source>
        <dbReference type="Google" id="ProtNLM"/>
    </source>
</evidence>
<dbReference type="AlphaFoldDB" id="Q2W7D5"/>
<evidence type="ECO:0000313" key="1">
    <source>
        <dbReference type="EMBL" id="BAE50240.1"/>
    </source>
</evidence>
<dbReference type="KEGG" id="mag:amb1436"/>
<proteinExistence type="predicted"/>